<protein>
    <submittedName>
        <fullName evidence="6">ABC transporter ATP-binding protein</fullName>
    </submittedName>
</protein>
<evidence type="ECO:0000256" key="1">
    <source>
        <dbReference type="ARBA" id="ARBA00022448"/>
    </source>
</evidence>
<feature type="compositionally biased region" description="Basic and acidic residues" evidence="4">
    <location>
        <begin position="342"/>
        <end position="367"/>
    </location>
</feature>
<keyword evidence="2" id="KW-0547">Nucleotide-binding</keyword>
<dbReference type="GO" id="GO:0005524">
    <property type="term" value="F:ATP binding"/>
    <property type="evidence" value="ECO:0007669"/>
    <property type="project" value="UniProtKB-KW"/>
</dbReference>
<dbReference type="CDD" id="cd03257">
    <property type="entry name" value="ABC_NikE_OppD_transporters"/>
    <property type="match status" value="1"/>
</dbReference>
<dbReference type="InterPro" id="IPR003439">
    <property type="entry name" value="ABC_transporter-like_ATP-bd"/>
</dbReference>
<dbReference type="NCBIfam" id="TIGR01727">
    <property type="entry name" value="oligo_HPY"/>
    <property type="match status" value="1"/>
</dbReference>
<feature type="region of interest" description="Disordered" evidence="4">
    <location>
        <begin position="327"/>
        <end position="375"/>
    </location>
</feature>
<evidence type="ECO:0000256" key="2">
    <source>
        <dbReference type="ARBA" id="ARBA00022741"/>
    </source>
</evidence>
<dbReference type="PROSITE" id="PS50893">
    <property type="entry name" value="ABC_TRANSPORTER_2"/>
    <property type="match status" value="1"/>
</dbReference>
<dbReference type="EMBL" id="WHPN01000279">
    <property type="protein sequence ID" value="KAF4408328.1"/>
    <property type="molecule type" value="Genomic_DNA"/>
</dbReference>
<evidence type="ECO:0000256" key="3">
    <source>
        <dbReference type="ARBA" id="ARBA00022840"/>
    </source>
</evidence>
<name>A0ABQ7FK22_9ACTN</name>
<evidence type="ECO:0000313" key="7">
    <source>
        <dbReference type="Proteomes" id="UP000621266"/>
    </source>
</evidence>
<dbReference type="Pfam" id="PF00005">
    <property type="entry name" value="ABC_tran"/>
    <property type="match status" value="1"/>
</dbReference>
<dbReference type="Pfam" id="PF08352">
    <property type="entry name" value="oligo_HPY"/>
    <property type="match status" value="1"/>
</dbReference>
<dbReference type="Gene3D" id="3.40.50.300">
    <property type="entry name" value="P-loop containing nucleotide triphosphate hydrolases"/>
    <property type="match status" value="1"/>
</dbReference>
<feature type="domain" description="ABC transporter" evidence="5">
    <location>
        <begin position="4"/>
        <end position="251"/>
    </location>
</feature>
<dbReference type="InterPro" id="IPR017871">
    <property type="entry name" value="ABC_transporter-like_CS"/>
</dbReference>
<keyword evidence="7" id="KW-1185">Reference proteome</keyword>
<proteinExistence type="predicted"/>
<reference evidence="6 7" key="1">
    <citation type="submission" date="2019-10" db="EMBL/GenBank/DDBJ databases">
        <title>Streptomyces tenebrisbrunneis sp.nov., an endogenous actinomycete isolated from of Lycium ruthenicum.</title>
        <authorList>
            <person name="Ma L."/>
        </authorList>
    </citation>
    <scope>NUCLEOTIDE SEQUENCE [LARGE SCALE GENOMIC DNA]</scope>
    <source>
        <strain evidence="6 7">TRM 66187</strain>
    </source>
</reference>
<dbReference type="PROSITE" id="PS00211">
    <property type="entry name" value="ABC_TRANSPORTER_1"/>
    <property type="match status" value="1"/>
</dbReference>
<dbReference type="PANTHER" id="PTHR43776:SF8">
    <property type="entry name" value="ABC TRANSPORTER, ATP-BINDING PROTEIN"/>
    <property type="match status" value="1"/>
</dbReference>
<evidence type="ECO:0000259" key="5">
    <source>
        <dbReference type="PROSITE" id="PS50893"/>
    </source>
</evidence>
<dbReference type="PANTHER" id="PTHR43776">
    <property type="entry name" value="TRANSPORT ATP-BINDING PROTEIN"/>
    <property type="match status" value="1"/>
</dbReference>
<comment type="caution">
    <text evidence="6">The sequence shown here is derived from an EMBL/GenBank/DDBJ whole genome shotgun (WGS) entry which is preliminary data.</text>
</comment>
<gene>
    <name evidence="6" type="ORF">GCU69_14815</name>
</gene>
<dbReference type="SMART" id="SM00382">
    <property type="entry name" value="AAA"/>
    <property type="match status" value="1"/>
</dbReference>
<organism evidence="6 7">
    <name type="scientific">Streptomyces lycii</name>
    <dbReference type="NCBI Taxonomy" id="2654337"/>
    <lineage>
        <taxon>Bacteria</taxon>
        <taxon>Bacillati</taxon>
        <taxon>Actinomycetota</taxon>
        <taxon>Actinomycetes</taxon>
        <taxon>Kitasatosporales</taxon>
        <taxon>Streptomycetaceae</taxon>
        <taxon>Streptomyces</taxon>
    </lineage>
</organism>
<evidence type="ECO:0000313" key="6">
    <source>
        <dbReference type="EMBL" id="KAF4408328.1"/>
    </source>
</evidence>
<dbReference type="InterPro" id="IPR050319">
    <property type="entry name" value="ABC_transp_ATP-bind"/>
</dbReference>
<dbReference type="InterPro" id="IPR003593">
    <property type="entry name" value="AAA+_ATPase"/>
</dbReference>
<dbReference type="InterPro" id="IPR013563">
    <property type="entry name" value="Oligopep_ABC_C"/>
</dbReference>
<dbReference type="InterPro" id="IPR027417">
    <property type="entry name" value="P-loop_NTPase"/>
</dbReference>
<keyword evidence="3 6" id="KW-0067">ATP-binding</keyword>
<dbReference type="SUPFAM" id="SSF52540">
    <property type="entry name" value="P-loop containing nucleoside triphosphate hydrolases"/>
    <property type="match status" value="1"/>
</dbReference>
<dbReference type="RefSeq" id="WP_156206300.1">
    <property type="nucleotide sequence ID" value="NZ_WHPN01000279.1"/>
</dbReference>
<accession>A0ABQ7FK22</accession>
<dbReference type="Proteomes" id="UP000621266">
    <property type="component" value="Unassembled WGS sequence"/>
</dbReference>
<sequence length="375" mass="39603">MTTLEVRDLVKDFSIRSGLRHSRLRAVDNVSFTLEPGRTVALVGESGSGKSTVARMIARLERPTAGRITATAPGGAPVDRRHYRDHVQMVFQDPFASLNPFHTIEHHLVRPLKLHGRAGKKAETRALVEQLLERVNLTPAANVAQRRPHELSGGQRQRVAIARALAPGAQVVIADEPVSMLDVSIRLGVLNLLARLQREDDLAVLYITHDLATARHFSDEILVMYRGRVVERGAADDVILNPQHPYTQLLAAAAPNPDAARGRAGGLTGAAVEPAGARAVPLADAGCNFRDRCPRVMDVCSKPVRDHAVGDGHFAKCWLHAGGPGGPEGAPGASAGGGPAGAEKDAAKDAGKDAGKGAAKDAGKDGGGRAGVVRR</sequence>
<keyword evidence="1" id="KW-0813">Transport</keyword>
<evidence type="ECO:0000256" key="4">
    <source>
        <dbReference type="SAM" id="MobiDB-lite"/>
    </source>
</evidence>
<feature type="compositionally biased region" description="Gly residues" evidence="4">
    <location>
        <begin position="327"/>
        <end position="340"/>
    </location>
</feature>